<dbReference type="InterPro" id="IPR011251">
    <property type="entry name" value="Luciferase-like_dom"/>
</dbReference>
<dbReference type="InterPro" id="IPR050564">
    <property type="entry name" value="F420-G6PD/mer"/>
</dbReference>
<gene>
    <name evidence="2" type="ORF">UFOPK1493_03964</name>
</gene>
<dbReference type="SUPFAM" id="SSF51679">
    <property type="entry name" value="Bacterial luciferase-like"/>
    <property type="match status" value="1"/>
</dbReference>
<reference evidence="2" key="1">
    <citation type="submission" date="2020-05" db="EMBL/GenBank/DDBJ databases">
        <authorList>
            <person name="Chiriac C."/>
            <person name="Salcher M."/>
            <person name="Ghai R."/>
            <person name="Kavagutti S V."/>
        </authorList>
    </citation>
    <scope>NUCLEOTIDE SEQUENCE</scope>
</reference>
<evidence type="ECO:0000259" key="1">
    <source>
        <dbReference type="Pfam" id="PF00296"/>
    </source>
</evidence>
<dbReference type="NCBIfam" id="TIGR03620">
    <property type="entry name" value="F420_MSMEG_4141"/>
    <property type="match status" value="1"/>
</dbReference>
<feature type="domain" description="Luciferase-like" evidence="1">
    <location>
        <begin position="7"/>
        <end position="250"/>
    </location>
</feature>
<dbReference type="PANTHER" id="PTHR43244:SF2">
    <property type="entry name" value="CONSERVED HYPOTHETICAL ALANINE AND PROLINE-RICH PROTEIN"/>
    <property type="match status" value="1"/>
</dbReference>
<sequence>MLRYGDVGAAAAAATELEELGYSALWIPDVGGDLWTPLANLLGATSSVTIATGILNIWMHTPKEAAAEHARLVAEHGPRYLCGIGISHRPFIDMVNSPGTYTRPVETMAAYLDGLDAAATPLAVGDRVIAALGPKMLELARTRSAGTHPYLVTPELTAQARAGIGDGLVASEQGVVLETDPATARGIARMHLATYLNLPNYANNWKRQGFTDDDIANGGSDRLVDALVAWGDDAAIAARVQAHRDAGADHVCVQVLTSDPRALPVDEWRALAPALLGR</sequence>
<dbReference type="EMBL" id="CAEZSR010000264">
    <property type="protein sequence ID" value="CAB4595201.1"/>
    <property type="molecule type" value="Genomic_DNA"/>
</dbReference>
<dbReference type="InterPro" id="IPR036661">
    <property type="entry name" value="Luciferase-like_sf"/>
</dbReference>
<dbReference type="AlphaFoldDB" id="A0A6J6G2B1"/>
<proteinExistence type="predicted"/>
<dbReference type="InterPro" id="IPR019922">
    <property type="entry name" value="Lucif-like_OxRdatse_MSMEG_4141"/>
</dbReference>
<protein>
    <submittedName>
        <fullName evidence="2">Unannotated protein</fullName>
    </submittedName>
</protein>
<accession>A0A6J6G2B1</accession>
<name>A0A6J6G2B1_9ZZZZ</name>
<dbReference type="GO" id="GO:0016705">
    <property type="term" value="F:oxidoreductase activity, acting on paired donors, with incorporation or reduction of molecular oxygen"/>
    <property type="evidence" value="ECO:0007669"/>
    <property type="project" value="InterPro"/>
</dbReference>
<dbReference type="PANTHER" id="PTHR43244">
    <property type="match status" value="1"/>
</dbReference>
<dbReference type="Gene3D" id="3.20.20.30">
    <property type="entry name" value="Luciferase-like domain"/>
    <property type="match status" value="1"/>
</dbReference>
<dbReference type="Pfam" id="PF00296">
    <property type="entry name" value="Bac_luciferase"/>
    <property type="match status" value="1"/>
</dbReference>
<organism evidence="2">
    <name type="scientific">freshwater metagenome</name>
    <dbReference type="NCBI Taxonomy" id="449393"/>
    <lineage>
        <taxon>unclassified sequences</taxon>
        <taxon>metagenomes</taxon>
        <taxon>ecological metagenomes</taxon>
    </lineage>
</organism>
<evidence type="ECO:0000313" key="2">
    <source>
        <dbReference type="EMBL" id="CAB4595201.1"/>
    </source>
</evidence>